<protein>
    <submittedName>
        <fullName evidence="1">Uncharacterized protein</fullName>
    </submittedName>
</protein>
<reference evidence="1 2" key="1">
    <citation type="journal article" date="2014" name="Agronomy (Basel)">
        <title>A Draft Genome Sequence for Ensete ventricosum, the Drought-Tolerant Tree Against Hunger.</title>
        <authorList>
            <person name="Harrison J."/>
            <person name="Moore K.A."/>
            <person name="Paszkiewicz K."/>
            <person name="Jones T."/>
            <person name="Grant M."/>
            <person name="Ambacheew D."/>
            <person name="Muzemil S."/>
            <person name="Studholme D.J."/>
        </authorList>
    </citation>
    <scope>NUCLEOTIDE SEQUENCE [LARGE SCALE GENOMIC DNA]</scope>
</reference>
<dbReference type="Proteomes" id="UP000287651">
    <property type="component" value="Unassembled WGS sequence"/>
</dbReference>
<name>A0A427ACZ5_ENSVE</name>
<evidence type="ECO:0000313" key="1">
    <source>
        <dbReference type="EMBL" id="RRT74137.1"/>
    </source>
</evidence>
<organism evidence="1 2">
    <name type="scientific">Ensete ventricosum</name>
    <name type="common">Abyssinian banana</name>
    <name type="synonym">Musa ensete</name>
    <dbReference type="NCBI Taxonomy" id="4639"/>
    <lineage>
        <taxon>Eukaryota</taxon>
        <taxon>Viridiplantae</taxon>
        <taxon>Streptophyta</taxon>
        <taxon>Embryophyta</taxon>
        <taxon>Tracheophyta</taxon>
        <taxon>Spermatophyta</taxon>
        <taxon>Magnoliopsida</taxon>
        <taxon>Liliopsida</taxon>
        <taxon>Zingiberales</taxon>
        <taxon>Musaceae</taxon>
        <taxon>Ensete</taxon>
    </lineage>
</organism>
<dbReference type="AlphaFoldDB" id="A0A427ACZ5"/>
<accession>A0A427ACZ5</accession>
<sequence>MLTRKSRVLSCPSEDSRSSALVCVRVVALADPGTADALVAMQSNFDVESTVMTHRLVEVRKNYFIPLEYELHAPLPREHPYNIFSIGFSLSTDALKMGLMFPLHPMIDACLKG</sequence>
<dbReference type="EMBL" id="AMZH03002869">
    <property type="protein sequence ID" value="RRT74137.1"/>
    <property type="molecule type" value="Genomic_DNA"/>
</dbReference>
<gene>
    <name evidence="1" type="ORF">B296_00032641</name>
</gene>
<proteinExistence type="predicted"/>
<comment type="caution">
    <text evidence="1">The sequence shown here is derived from an EMBL/GenBank/DDBJ whole genome shotgun (WGS) entry which is preliminary data.</text>
</comment>
<evidence type="ECO:0000313" key="2">
    <source>
        <dbReference type="Proteomes" id="UP000287651"/>
    </source>
</evidence>